<comment type="caution">
    <text evidence="2">The sequence shown here is derived from an EMBL/GenBank/DDBJ whole genome shotgun (WGS) entry which is preliminary data.</text>
</comment>
<gene>
    <name evidence="2" type="ORF">Bccel_0226</name>
</gene>
<dbReference type="AlphaFoldDB" id="A0A0L6JGX1"/>
<dbReference type="EMBL" id="LGTC01000001">
    <property type="protein sequence ID" value="KNY24969.1"/>
    <property type="molecule type" value="Genomic_DNA"/>
</dbReference>
<accession>A0A0L6JGX1</accession>
<name>A0A0L6JGX1_9FIRM</name>
<proteinExistence type="predicted"/>
<dbReference type="SUPFAM" id="SSF47336">
    <property type="entry name" value="ACP-like"/>
    <property type="match status" value="1"/>
</dbReference>
<dbReference type="STRING" id="398512.Bccel_0226"/>
<dbReference type="Proteomes" id="UP000036923">
    <property type="component" value="Unassembled WGS sequence"/>
</dbReference>
<dbReference type="RefSeq" id="WP_036939683.1">
    <property type="nucleotide sequence ID" value="NZ_JQKC01000009.1"/>
</dbReference>
<dbReference type="OrthoDB" id="2083369at2"/>
<evidence type="ECO:0000313" key="2">
    <source>
        <dbReference type="EMBL" id="KNY24969.1"/>
    </source>
</evidence>
<dbReference type="Gene3D" id="1.10.1200.10">
    <property type="entry name" value="ACP-like"/>
    <property type="match status" value="1"/>
</dbReference>
<dbReference type="Pfam" id="PF00550">
    <property type="entry name" value="PP-binding"/>
    <property type="match status" value="1"/>
</dbReference>
<sequence>MYSDIEARVRNILKEELSQLASSEAIGPEEDISVLGITSVSYIKLLVLIEAEFGFEINNEDLSYENFNTIQKIVVYIEKRLKVA</sequence>
<dbReference type="PROSITE" id="PS50075">
    <property type="entry name" value="CARRIER"/>
    <property type="match status" value="1"/>
</dbReference>
<reference evidence="3" key="1">
    <citation type="submission" date="2015-07" db="EMBL/GenBank/DDBJ databases">
        <title>Near-Complete Genome Sequence of the Cellulolytic Bacterium Bacteroides (Pseudobacteroides) cellulosolvens ATCC 35603.</title>
        <authorList>
            <person name="Dassa B."/>
            <person name="Utturkar S.M."/>
            <person name="Klingeman D.M."/>
            <person name="Hurt R.A."/>
            <person name="Keller M."/>
            <person name="Xu J."/>
            <person name="Reddy Y.H.K."/>
            <person name="Borovok I."/>
            <person name="Grinberg I.R."/>
            <person name="Lamed R."/>
            <person name="Zhivin O."/>
            <person name="Bayer E.A."/>
            <person name="Brown S.D."/>
        </authorList>
    </citation>
    <scope>NUCLEOTIDE SEQUENCE [LARGE SCALE GENOMIC DNA]</scope>
    <source>
        <strain evidence="3">DSM 2933</strain>
    </source>
</reference>
<dbReference type="InterPro" id="IPR009081">
    <property type="entry name" value="PP-bd_ACP"/>
</dbReference>
<dbReference type="InterPro" id="IPR036736">
    <property type="entry name" value="ACP-like_sf"/>
</dbReference>
<evidence type="ECO:0000313" key="3">
    <source>
        <dbReference type="Proteomes" id="UP000036923"/>
    </source>
</evidence>
<keyword evidence="3" id="KW-1185">Reference proteome</keyword>
<dbReference type="eggNOG" id="ENOG5032M3K">
    <property type="taxonomic scope" value="Bacteria"/>
</dbReference>
<feature type="domain" description="Carrier" evidence="1">
    <location>
        <begin position="3"/>
        <end position="81"/>
    </location>
</feature>
<evidence type="ECO:0000259" key="1">
    <source>
        <dbReference type="PROSITE" id="PS50075"/>
    </source>
</evidence>
<protein>
    <submittedName>
        <fullName evidence="2">Acyl carrier protein familyprotein</fullName>
    </submittedName>
</protein>
<organism evidence="2 3">
    <name type="scientific">Pseudobacteroides cellulosolvens ATCC 35603 = DSM 2933</name>
    <dbReference type="NCBI Taxonomy" id="398512"/>
    <lineage>
        <taxon>Bacteria</taxon>
        <taxon>Bacillati</taxon>
        <taxon>Bacillota</taxon>
        <taxon>Clostridia</taxon>
        <taxon>Eubacteriales</taxon>
        <taxon>Oscillospiraceae</taxon>
        <taxon>Pseudobacteroides</taxon>
    </lineage>
</organism>